<accession>A0ACC0KTM4</accession>
<organism evidence="1 2">
    <name type="scientific">Choristoneura fumiferana</name>
    <name type="common">Spruce budworm moth</name>
    <name type="synonym">Archips fumiferana</name>
    <dbReference type="NCBI Taxonomy" id="7141"/>
    <lineage>
        <taxon>Eukaryota</taxon>
        <taxon>Metazoa</taxon>
        <taxon>Ecdysozoa</taxon>
        <taxon>Arthropoda</taxon>
        <taxon>Hexapoda</taxon>
        <taxon>Insecta</taxon>
        <taxon>Pterygota</taxon>
        <taxon>Neoptera</taxon>
        <taxon>Endopterygota</taxon>
        <taxon>Lepidoptera</taxon>
        <taxon>Glossata</taxon>
        <taxon>Ditrysia</taxon>
        <taxon>Tortricoidea</taxon>
        <taxon>Tortricidae</taxon>
        <taxon>Tortricinae</taxon>
        <taxon>Choristoneura</taxon>
    </lineage>
</organism>
<protein>
    <submittedName>
        <fullName evidence="1">Uncharacterized protein</fullName>
    </submittedName>
</protein>
<reference evidence="1 2" key="1">
    <citation type="journal article" date="2022" name="Genome Biol. Evol.">
        <title>The Spruce Budworm Genome: Reconstructing the Evolutionary History of Antifreeze Proteins.</title>
        <authorList>
            <person name="Beliveau C."/>
            <person name="Gagne P."/>
            <person name="Picq S."/>
            <person name="Vernygora O."/>
            <person name="Keeling C.I."/>
            <person name="Pinkney K."/>
            <person name="Doucet D."/>
            <person name="Wen F."/>
            <person name="Johnston J.S."/>
            <person name="Maaroufi H."/>
            <person name="Boyle B."/>
            <person name="Laroche J."/>
            <person name="Dewar K."/>
            <person name="Juretic N."/>
            <person name="Blackburn G."/>
            <person name="Nisole A."/>
            <person name="Brunet B."/>
            <person name="Brandao M."/>
            <person name="Lumley L."/>
            <person name="Duan J."/>
            <person name="Quan G."/>
            <person name="Lucarotti C.J."/>
            <person name="Roe A.D."/>
            <person name="Sperling F.A.H."/>
            <person name="Levesque R.C."/>
            <person name="Cusson M."/>
        </authorList>
    </citation>
    <scope>NUCLEOTIDE SEQUENCE [LARGE SCALE GENOMIC DNA]</scope>
    <source>
        <strain evidence="1">Glfc:IPQL:Cfum</strain>
    </source>
</reference>
<sequence>MDFENKVVIITGGSSGIGASIAVEFAKLSAKVVIVGRNAENLTVVAKQCEEAKNIKPLVVEADVTVDVDVERIVNETVKDFGRIDVLVNNAGAGAVVASILDGIQIFDKMIATNLRSVYLLTSLAVPHLIKTKGNIINISSIAATKVIPNYLPYAVSEAGLDMFTRSLAAELGEHGVRVNAVSTGPGKSKFHDRADMNSDVVLAAKAKQTPLRKHASSGDIAQTVIFLASDKARNTTATINVVDMGEILWVHKMTIIKKKHV</sequence>
<gene>
    <name evidence="1" type="ORF">MSG28_013366</name>
</gene>
<dbReference type="Proteomes" id="UP001064048">
    <property type="component" value="Chromosome 23"/>
</dbReference>
<dbReference type="EMBL" id="CM046123">
    <property type="protein sequence ID" value="KAI8439660.1"/>
    <property type="molecule type" value="Genomic_DNA"/>
</dbReference>
<proteinExistence type="predicted"/>
<name>A0ACC0KTM4_CHOFU</name>
<comment type="caution">
    <text evidence="1">The sequence shown here is derived from an EMBL/GenBank/DDBJ whole genome shotgun (WGS) entry which is preliminary data.</text>
</comment>
<evidence type="ECO:0000313" key="1">
    <source>
        <dbReference type="EMBL" id="KAI8439660.1"/>
    </source>
</evidence>
<keyword evidence="2" id="KW-1185">Reference proteome</keyword>
<evidence type="ECO:0000313" key="2">
    <source>
        <dbReference type="Proteomes" id="UP001064048"/>
    </source>
</evidence>